<proteinExistence type="predicted"/>
<dbReference type="Proteomes" id="UP000683579">
    <property type="component" value="Chromosome"/>
</dbReference>
<evidence type="ECO:0000256" key="1">
    <source>
        <dbReference type="SAM" id="MobiDB-lite"/>
    </source>
</evidence>
<dbReference type="EMBL" id="CP077262">
    <property type="protein sequence ID" value="QXA43443.1"/>
    <property type="molecule type" value="Genomic_DNA"/>
</dbReference>
<dbReference type="Pfam" id="PF06630">
    <property type="entry name" value="Exonuc_VIII"/>
    <property type="match status" value="2"/>
</dbReference>
<keyword evidence="3" id="KW-1185">Reference proteome</keyword>
<name>A0ABX8K3P7_9ENTR</name>
<accession>A0ABX8K3P7</accession>
<evidence type="ECO:0000313" key="3">
    <source>
        <dbReference type="Proteomes" id="UP000683579"/>
    </source>
</evidence>
<feature type="region of interest" description="Disordered" evidence="1">
    <location>
        <begin position="581"/>
        <end position="670"/>
    </location>
</feature>
<protein>
    <submittedName>
        <fullName evidence="2">PD-(D/E)XK nuclease-like domain-containing protein</fullName>
    </submittedName>
</protein>
<gene>
    <name evidence="2" type="ORF">I6L54_15815</name>
</gene>
<reference evidence="2 3" key="1">
    <citation type="submission" date="2021-06" db="EMBL/GenBank/DDBJ databases">
        <title>FDA dAtabase for Regulatory Grade micrObial Sequences (FDA-ARGOS): Supporting development and validation of Infectious Disease Dx tests.</title>
        <authorList>
            <person name="Sproer C."/>
            <person name="Gronow S."/>
            <person name="Severitt S."/>
            <person name="Schroder I."/>
            <person name="Tallon L."/>
            <person name="Sadzewicz L."/>
            <person name="Zhao X."/>
            <person name="Boylan J."/>
            <person name="Ott S."/>
            <person name="Bowen H."/>
            <person name="Vavikolanu K."/>
            <person name="Mehta A."/>
            <person name="Aluvathingal J."/>
            <person name="Nadendla S."/>
            <person name="Lowell S."/>
            <person name="Myers T."/>
            <person name="Yan Y."/>
        </authorList>
    </citation>
    <scope>NUCLEOTIDE SEQUENCE [LARGE SCALE GENOMIC DNA]</scope>
    <source>
        <strain evidence="2 3">FDAARGOS 1424</strain>
    </source>
</reference>
<feature type="compositionally biased region" description="Polar residues" evidence="1">
    <location>
        <begin position="633"/>
        <end position="656"/>
    </location>
</feature>
<dbReference type="InterPro" id="IPR010584">
    <property type="entry name" value="ExoDNase_VIII"/>
</dbReference>
<organism evidence="2 3">
    <name type="scientific">Citrobacter pasteurii</name>
    <dbReference type="NCBI Taxonomy" id="1563222"/>
    <lineage>
        <taxon>Bacteria</taxon>
        <taxon>Pseudomonadati</taxon>
        <taxon>Pseudomonadota</taxon>
        <taxon>Gammaproteobacteria</taxon>
        <taxon>Enterobacterales</taxon>
        <taxon>Enterobacteriaceae</taxon>
        <taxon>Citrobacter</taxon>
    </lineage>
</organism>
<feature type="compositionally biased region" description="Basic and acidic residues" evidence="1">
    <location>
        <begin position="585"/>
        <end position="612"/>
    </location>
</feature>
<sequence>MEFFYVVKATQKSGKQDAVVWFTAKTEARANLQLDVALEDAGIETGRGKDYARPIRTDFPVVDGLPEEGEVDFTWCDRYELQDDGHTWLPKAAGDVDTTIPTDVKTTDEVATSDENVSLENRTSAVRFAVHLMNDKYQTHITKEQQLAASEMSLDESNTYLQNLLVAKNDAPETAKLSLNAEWKMIQAVQDIFAPDEEHEPRLIAAFMSDWVNTDAGDRNQLVEDWRSGKLQLLKTETSSNADITTGQDLTVDDVSQIDENGQAKDGIVDGEVGTKEQSLQAEQPQLITVATLSLRQRILAQFISDEYAYHIDAEQKKIIQGLELDVDNSYVQNLLLAAENVEFFKNAAEIDISRVVAALKTVFPVEGKRTELSLVMRFIRIWFNTDYIDRGLLVKEWQKGNRVAQIQRTDVKTNAGGGNKTDRNNDYVHTLDTLDVEIALATLPMDFNIYDIPGGVYRRAKEIVSKKESPFREWSAALRKRAGILDYSRAAIFALIRSAEENTHHFPELLSRYINKNLTEADHQYPTEETLADAGHAPDVSWENEINEQVVAEQKTAAEQPQIANMGNGVFSIEGLIGDQQTYTDDRSPVKEETTRDVQMEETVSDEKQAGDEVQSGESSLETGEEPHTDQQADVNQNTDSVAQNSDSVNQTEPEAQSDEPAVVYPDYFEPGRYEGIPNDVYHAANGISSTQVKDARVSLMYFNARHVEKTITKDRSPVLDMGNLVHALALQPEQLDAEFSVEPVIPEGAFTTTATIRTFIDEYNASLPAQLSADDIKVLLEKHNAALPQQVPLGASLEETGQSYMSLPVGFQRIEADQKQTAAAMKACIKEYNATLPPQVRTSGSRDALLEQLAVINPDLVAKEVQKPQPLKVSGTKADLIQTVKSVNPDAVFADELLDAWRENPQGKVLVTRQQLSTALAIQKALLQHPTAGMLLQHPSRAVEVSYFGFDDETGLEVRVRPDLEIDLDGVRIGADLKTISMWNIKQEGLRAKLHREIIDRDYHLSAAMYCETAALDQFFWIFVNKDENYHWIAIIEASAELLELGMLEYRKAMRAIATGFDTGEWPAPITADYTDELNDFDLRRLEALRLA</sequence>
<evidence type="ECO:0000313" key="2">
    <source>
        <dbReference type="EMBL" id="QXA43443.1"/>
    </source>
</evidence>
<dbReference type="RefSeq" id="WP_217124624.1">
    <property type="nucleotide sequence ID" value="NZ_CP077262.1"/>
</dbReference>